<comment type="caution">
    <text evidence="2">The sequence shown here is derived from an EMBL/GenBank/DDBJ whole genome shotgun (WGS) entry which is preliminary data.</text>
</comment>
<dbReference type="Gene3D" id="1.20.58.1520">
    <property type="match status" value="1"/>
</dbReference>
<protein>
    <submittedName>
        <fullName evidence="2">Microtubule bundling protein</fullName>
    </submittedName>
</protein>
<feature type="compositionally biased region" description="Low complexity" evidence="1">
    <location>
        <begin position="167"/>
        <end position="182"/>
    </location>
</feature>
<feature type="region of interest" description="Disordered" evidence="1">
    <location>
        <begin position="50"/>
        <end position="71"/>
    </location>
</feature>
<gene>
    <name evidence="2" type="primary">ASE1</name>
    <name evidence="2" type="ORF">VKT23_010287</name>
</gene>
<feature type="region of interest" description="Disordered" evidence="1">
    <location>
        <begin position="456"/>
        <end position="713"/>
    </location>
</feature>
<feature type="compositionally biased region" description="Basic and acidic residues" evidence="1">
    <location>
        <begin position="661"/>
        <end position="675"/>
    </location>
</feature>
<dbReference type="InterPro" id="IPR007145">
    <property type="entry name" value="MAP65_Ase1_PRC1"/>
</dbReference>
<proteinExistence type="predicted"/>
<evidence type="ECO:0000313" key="3">
    <source>
        <dbReference type="Proteomes" id="UP001498398"/>
    </source>
</evidence>
<sequence>MVLPRRYEQATEYQEKLRQLYHTKLEQLTNLSNRLNTLANSLDPGFYSHDILHPTPAPGQEDESSNRDVTPERFSKLEKELVRGKSEVLKRLNQLSELFVQIDWLYTELGITPPSLEDLDSSSSSRSTSSLGLHPPSDPFIIATPTPPSRSSKSNSPLLFSDDDDVSSPPSSTTKTSSSSSDLAHQRVFATFLARVEEAETEGHQATQNPNSPPLGLSSVSPTPALLSWASSLCASLEETKRRRESHIQAMYDQLEPLWQRLKVDPEDMDAFVNVNRGSTEECVRAYEEELERMLELKRERMGEFIQSAREQILRLWDELMTGEEERGAFGAFVDDEHTEELFGIHEEEIRKLQEEKRLKAPLLASVRKYFEICDEERELAAAATDQTRLTGRGSRDPGRLLREEKMRKRVQKEKPRLEQDLLASIPIWEQETNRPFLVHGESMLQLLMETVSAADKENSKRNAGKPRAGSVPPRATTPTGYAPAPGKAVVTPAVRSAPQHSQANSAPPNKRMKFNDESHSSGRAPLGAHRGTGVNGGGASSVLGNSKRRDVSPSKIPGSGIVRSQSSLSSSTLSNVPSSLPRPTPIPISMPIPKPGTQHHALGHGRVPTSGVFTSAFGSSTSNSHHHGSGGFPVGIRTASTTRGYPTTAGGRIPSGSGSDSRRKASRTRRESFKPRPSMENLDVPVGPTTGGRWPHHSHHQTFVGLKEEDED</sequence>
<feature type="compositionally biased region" description="Low complexity" evidence="1">
    <location>
        <begin position="565"/>
        <end position="580"/>
    </location>
</feature>
<dbReference type="PANTHER" id="PTHR19321">
    <property type="entry name" value="PROTEIN REGULATOR OF CYTOKINESIS 1 PRC1-RELATED"/>
    <property type="match status" value="1"/>
</dbReference>
<feature type="compositionally biased region" description="Pro residues" evidence="1">
    <location>
        <begin position="581"/>
        <end position="595"/>
    </location>
</feature>
<dbReference type="Pfam" id="PF03999">
    <property type="entry name" value="MAP65_ASE1"/>
    <property type="match status" value="1"/>
</dbReference>
<organism evidence="2 3">
    <name type="scientific">Marasmiellus scandens</name>
    <dbReference type="NCBI Taxonomy" id="2682957"/>
    <lineage>
        <taxon>Eukaryota</taxon>
        <taxon>Fungi</taxon>
        <taxon>Dikarya</taxon>
        <taxon>Basidiomycota</taxon>
        <taxon>Agaricomycotina</taxon>
        <taxon>Agaricomycetes</taxon>
        <taxon>Agaricomycetidae</taxon>
        <taxon>Agaricales</taxon>
        <taxon>Marasmiineae</taxon>
        <taxon>Omphalotaceae</taxon>
        <taxon>Marasmiellus</taxon>
    </lineage>
</organism>
<name>A0ABR1JDV9_9AGAR</name>
<feature type="compositionally biased region" description="Polar residues" evidence="1">
    <location>
        <begin position="499"/>
        <end position="508"/>
    </location>
</feature>
<evidence type="ECO:0000313" key="2">
    <source>
        <dbReference type="EMBL" id="KAK7456984.1"/>
    </source>
</evidence>
<keyword evidence="3" id="KW-1185">Reference proteome</keyword>
<accession>A0ABR1JDV9</accession>
<dbReference type="Proteomes" id="UP001498398">
    <property type="component" value="Unassembled WGS sequence"/>
</dbReference>
<dbReference type="PANTHER" id="PTHR19321:SF41">
    <property type="entry name" value="FASCETTO-RELATED"/>
    <property type="match status" value="1"/>
</dbReference>
<dbReference type="EMBL" id="JBANRG010000020">
    <property type="protein sequence ID" value="KAK7456984.1"/>
    <property type="molecule type" value="Genomic_DNA"/>
</dbReference>
<feature type="region of interest" description="Disordered" evidence="1">
    <location>
        <begin position="115"/>
        <end position="182"/>
    </location>
</feature>
<feature type="compositionally biased region" description="Low complexity" evidence="1">
    <location>
        <begin position="121"/>
        <end position="133"/>
    </location>
</feature>
<evidence type="ECO:0000256" key="1">
    <source>
        <dbReference type="SAM" id="MobiDB-lite"/>
    </source>
</evidence>
<reference evidence="2 3" key="1">
    <citation type="submission" date="2024-01" db="EMBL/GenBank/DDBJ databases">
        <title>A draft genome for the cacao thread blight pathogen Marasmiellus scandens.</title>
        <authorList>
            <person name="Baruah I.K."/>
            <person name="Leung J."/>
            <person name="Bukari Y."/>
            <person name="Amoako-Attah I."/>
            <person name="Meinhardt L.W."/>
            <person name="Bailey B.A."/>
            <person name="Cohen S.P."/>
        </authorList>
    </citation>
    <scope>NUCLEOTIDE SEQUENCE [LARGE SCALE GENOMIC DNA]</scope>
    <source>
        <strain evidence="2 3">GH-19</strain>
    </source>
</reference>